<comment type="caution">
    <text evidence="2">The sequence shown here is derived from an EMBL/GenBank/DDBJ whole genome shotgun (WGS) entry which is preliminary data.</text>
</comment>
<protein>
    <submittedName>
        <fullName evidence="2">DUF6404 family protein</fullName>
    </submittedName>
</protein>
<accession>A0ABV4HKI2</accession>
<gene>
    <name evidence="2" type="ORF">AB6713_01320</name>
</gene>
<dbReference type="Pfam" id="PF19942">
    <property type="entry name" value="DUF6404"/>
    <property type="match status" value="1"/>
</dbReference>
<feature type="transmembrane region" description="Helical" evidence="1">
    <location>
        <begin position="51"/>
        <end position="72"/>
    </location>
</feature>
<proteinExistence type="predicted"/>
<evidence type="ECO:0000313" key="2">
    <source>
        <dbReference type="EMBL" id="MEZ0473262.1"/>
    </source>
</evidence>
<evidence type="ECO:0000256" key="1">
    <source>
        <dbReference type="SAM" id="Phobius"/>
    </source>
</evidence>
<dbReference type="EMBL" id="JBFWIC010000001">
    <property type="protein sequence ID" value="MEZ0473262.1"/>
    <property type="molecule type" value="Genomic_DNA"/>
</dbReference>
<dbReference type="RefSeq" id="WP_370563373.1">
    <property type="nucleotide sequence ID" value="NZ_JBFWIB010000003.1"/>
</dbReference>
<name>A0ABV4HKI2_9GAMM</name>
<keyword evidence="1" id="KW-0812">Transmembrane</keyword>
<evidence type="ECO:0000313" key="3">
    <source>
        <dbReference type="Proteomes" id="UP001566331"/>
    </source>
</evidence>
<dbReference type="Proteomes" id="UP001566331">
    <property type="component" value="Unassembled WGS sequence"/>
</dbReference>
<organism evidence="2 3">
    <name type="scientific">Luteimonas salinilitoris</name>
    <dbReference type="NCBI Taxonomy" id="3237697"/>
    <lineage>
        <taxon>Bacteria</taxon>
        <taxon>Pseudomonadati</taxon>
        <taxon>Pseudomonadota</taxon>
        <taxon>Gammaproteobacteria</taxon>
        <taxon>Lysobacterales</taxon>
        <taxon>Lysobacteraceae</taxon>
        <taxon>Luteimonas</taxon>
    </lineage>
</organism>
<keyword evidence="1" id="KW-1133">Transmembrane helix</keyword>
<feature type="transmembrane region" description="Helical" evidence="1">
    <location>
        <begin position="78"/>
        <end position="102"/>
    </location>
</feature>
<keyword evidence="3" id="KW-1185">Reference proteome</keyword>
<keyword evidence="1" id="KW-0472">Membrane</keyword>
<dbReference type="InterPro" id="IPR045644">
    <property type="entry name" value="DUF6404"/>
</dbReference>
<reference evidence="2 3" key="1">
    <citation type="submission" date="2024-07" db="EMBL/GenBank/DDBJ databases">
        <title>Luteimonas salilacus sp. nov., isolated from the shore soil of Salt Lake in Tibet of China.</title>
        <authorList>
            <person name="Zhang X."/>
            <person name="Li A."/>
        </authorList>
    </citation>
    <scope>NUCLEOTIDE SEQUENCE [LARGE SCALE GENOMIC DNA]</scope>
    <source>
        <strain evidence="2 3">B3-2-R+30</strain>
    </source>
</reference>
<sequence length="119" mass="13398">MSIERKREAALRRLAETGIWRSNYNPPALRLLWSLGIDVPPPHFARFGATALLAGAWFAIAWGLLMWLLVWTPQRMPWVVAAITALVAGALFGVAMAGYYAWGRRKHGLPLWKDFDPDP</sequence>